<accession>A0A2M7VGA2</accession>
<organism evidence="3 4">
    <name type="scientific">Candidatus Komeilibacteria bacterium CG_4_10_14_0_2_um_filter_37_10</name>
    <dbReference type="NCBI Taxonomy" id="1974470"/>
    <lineage>
        <taxon>Bacteria</taxon>
        <taxon>Candidatus Komeiliibacteriota</taxon>
    </lineage>
</organism>
<dbReference type="AlphaFoldDB" id="A0A2M7VGA2"/>
<sequence length="132" mass="15429">MKNNLFYKLFNSKVIIYLLAIIIILFIAVAIKDIYRQRDLRGNLKNINQQLADLAQEKNDLANLLNYVQSNDFVEEEARTKLNMRKPGEKVIIISNTAQVKELLPTPLTVIDPSEQDGKNWQRWLDYFFADK</sequence>
<dbReference type="EMBL" id="PFPO01000013">
    <property type="protein sequence ID" value="PIZ99750.1"/>
    <property type="molecule type" value="Genomic_DNA"/>
</dbReference>
<protein>
    <recommendedName>
        <fullName evidence="5">Septum formation initiator</fullName>
    </recommendedName>
</protein>
<evidence type="ECO:0008006" key="5">
    <source>
        <dbReference type="Google" id="ProtNLM"/>
    </source>
</evidence>
<evidence type="ECO:0000313" key="4">
    <source>
        <dbReference type="Proteomes" id="UP000230405"/>
    </source>
</evidence>
<evidence type="ECO:0000256" key="2">
    <source>
        <dbReference type="SAM" id="Phobius"/>
    </source>
</evidence>
<reference evidence="4" key="1">
    <citation type="submission" date="2017-09" db="EMBL/GenBank/DDBJ databases">
        <title>Depth-based differentiation of microbial function through sediment-hosted aquifers and enrichment of novel symbionts in the deep terrestrial subsurface.</title>
        <authorList>
            <person name="Probst A.J."/>
            <person name="Ladd B."/>
            <person name="Jarett J.K."/>
            <person name="Geller-Mcgrath D.E."/>
            <person name="Sieber C.M.K."/>
            <person name="Emerson J.B."/>
            <person name="Anantharaman K."/>
            <person name="Thomas B.C."/>
            <person name="Malmstrom R."/>
            <person name="Stieglmeier M."/>
            <person name="Klingl A."/>
            <person name="Woyke T."/>
            <person name="Ryan C.M."/>
            <person name="Banfield J.F."/>
        </authorList>
    </citation>
    <scope>NUCLEOTIDE SEQUENCE [LARGE SCALE GENOMIC DNA]</scope>
</reference>
<evidence type="ECO:0000256" key="1">
    <source>
        <dbReference type="SAM" id="Coils"/>
    </source>
</evidence>
<feature type="coiled-coil region" evidence="1">
    <location>
        <begin position="37"/>
        <end position="64"/>
    </location>
</feature>
<keyword evidence="1" id="KW-0175">Coiled coil</keyword>
<keyword evidence="2" id="KW-0472">Membrane</keyword>
<proteinExistence type="predicted"/>
<dbReference type="Pfam" id="PF04977">
    <property type="entry name" value="DivIC"/>
    <property type="match status" value="1"/>
</dbReference>
<keyword evidence="2" id="KW-0812">Transmembrane</keyword>
<evidence type="ECO:0000313" key="3">
    <source>
        <dbReference type="EMBL" id="PIZ99750.1"/>
    </source>
</evidence>
<dbReference type="InterPro" id="IPR007060">
    <property type="entry name" value="FtsL/DivIC"/>
</dbReference>
<comment type="caution">
    <text evidence="3">The sequence shown here is derived from an EMBL/GenBank/DDBJ whole genome shotgun (WGS) entry which is preliminary data.</text>
</comment>
<keyword evidence="2" id="KW-1133">Transmembrane helix</keyword>
<gene>
    <name evidence="3" type="ORF">COX77_00730</name>
</gene>
<feature type="transmembrane region" description="Helical" evidence="2">
    <location>
        <begin position="14"/>
        <end position="35"/>
    </location>
</feature>
<dbReference type="Proteomes" id="UP000230405">
    <property type="component" value="Unassembled WGS sequence"/>
</dbReference>
<name>A0A2M7VGA2_9BACT</name>